<organism evidence="1">
    <name type="scientific">Anopheles braziliensis</name>
    <dbReference type="NCBI Taxonomy" id="58242"/>
    <lineage>
        <taxon>Eukaryota</taxon>
        <taxon>Metazoa</taxon>
        <taxon>Ecdysozoa</taxon>
        <taxon>Arthropoda</taxon>
        <taxon>Hexapoda</taxon>
        <taxon>Insecta</taxon>
        <taxon>Pterygota</taxon>
        <taxon>Neoptera</taxon>
        <taxon>Endopterygota</taxon>
        <taxon>Diptera</taxon>
        <taxon>Nematocera</taxon>
        <taxon>Culicoidea</taxon>
        <taxon>Culicidae</taxon>
        <taxon>Anophelinae</taxon>
        <taxon>Anopheles</taxon>
    </lineage>
</organism>
<proteinExistence type="predicted"/>
<accession>A0A2M3ZLF5</accession>
<reference evidence="1" key="1">
    <citation type="submission" date="2018-01" db="EMBL/GenBank/DDBJ databases">
        <title>An insight into the sialome of Amazonian anophelines.</title>
        <authorList>
            <person name="Ribeiro J.M."/>
            <person name="Scarpassa V."/>
            <person name="Calvo E."/>
        </authorList>
    </citation>
    <scope>NUCLEOTIDE SEQUENCE</scope>
    <source>
        <tissue evidence="1">Salivary glands</tissue>
    </source>
</reference>
<protein>
    <submittedName>
        <fullName evidence="1">Uncharacterized protein</fullName>
    </submittedName>
</protein>
<sequence length="113" mass="12524">MPALTVAMTSVTVSVIHCGDPVCLISSTIRARCTICSIGIRIGCARYRNASRSIGCGRPNHATGPMIRPLIRASSVAFGTGGGRIRHDRIWTERRHMRYHRHRIPCLRTRSSL</sequence>
<evidence type="ECO:0000313" key="1">
    <source>
        <dbReference type="EMBL" id="MBW29335.1"/>
    </source>
</evidence>
<name>A0A2M3ZLF5_9DIPT</name>
<dbReference type="EMBL" id="GGFM01008584">
    <property type="protein sequence ID" value="MBW29335.1"/>
    <property type="molecule type" value="Transcribed_RNA"/>
</dbReference>
<dbReference type="AlphaFoldDB" id="A0A2M3ZLF5"/>